<feature type="domain" description="Cupin type-2" evidence="1">
    <location>
        <begin position="40"/>
        <end position="111"/>
    </location>
</feature>
<name>A0ABW0Q8K3_9BURK</name>
<evidence type="ECO:0000259" key="1">
    <source>
        <dbReference type="Pfam" id="PF07883"/>
    </source>
</evidence>
<sequence length="116" mass="12539">MNIVEHNKAPLYDAPGHQGMVMRRLQGKEAGPSQSAWIGLSVIEPGGGTTSSASDVEKFYVVLSGELTVVARRGSLIQEVKLRPLDSCRIEPEEARQLINQTSSPVTVLLVMPNKA</sequence>
<dbReference type="SUPFAM" id="SSF51182">
    <property type="entry name" value="RmlC-like cupins"/>
    <property type="match status" value="1"/>
</dbReference>
<evidence type="ECO:0000313" key="3">
    <source>
        <dbReference type="Proteomes" id="UP001596084"/>
    </source>
</evidence>
<accession>A0ABW0Q8K3</accession>
<dbReference type="RefSeq" id="WP_068831099.1">
    <property type="nucleotide sequence ID" value="NZ_JBHSMX010000011.1"/>
</dbReference>
<gene>
    <name evidence="2" type="ORF">ACFPP7_07725</name>
</gene>
<proteinExistence type="predicted"/>
<dbReference type="InterPro" id="IPR014710">
    <property type="entry name" value="RmlC-like_jellyroll"/>
</dbReference>
<dbReference type="CDD" id="cd20299">
    <property type="entry name" value="cupin_YP766765-like"/>
    <property type="match status" value="1"/>
</dbReference>
<dbReference type="InterPro" id="IPR013096">
    <property type="entry name" value="Cupin_2"/>
</dbReference>
<dbReference type="InterPro" id="IPR011051">
    <property type="entry name" value="RmlC_Cupin_sf"/>
</dbReference>
<dbReference type="Pfam" id="PF07883">
    <property type="entry name" value="Cupin_2"/>
    <property type="match status" value="1"/>
</dbReference>
<reference evidence="3" key="1">
    <citation type="journal article" date="2019" name="Int. J. Syst. Evol. Microbiol.">
        <title>The Global Catalogue of Microorganisms (GCM) 10K type strain sequencing project: providing services to taxonomists for standard genome sequencing and annotation.</title>
        <authorList>
            <consortium name="The Broad Institute Genomics Platform"/>
            <consortium name="The Broad Institute Genome Sequencing Center for Infectious Disease"/>
            <person name="Wu L."/>
            <person name="Ma J."/>
        </authorList>
    </citation>
    <scope>NUCLEOTIDE SEQUENCE [LARGE SCALE GENOMIC DNA]</scope>
    <source>
        <strain evidence="3">CGMCC 4.7277</strain>
    </source>
</reference>
<dbReference type="Proteomes" id="UP001596084">
    <property type="component" value="Unassembled WGS sequence"/>
</dbReference>
<dbReference type="EMBL" id="JBHSMX010000011">
    <property type="protein sequence ID" value="MFC5520808.1"/>
    <property type="molecule type" value="Genomic_DNA"/>
</dbReference>
<keyword evidence="3" id="KW-1185">Reference proteome</keyword>
<protein>
    <submittedName>
        <fullName evidence="2">Cupin domain-containing protein</fullName>
    </submittedName>
</protein>
<organism evidence="2 3">
    <name type="scientific">Polaromonas jejuensis</name>
    <dbReference type="NCBI Taxonomy" id="457502"/>
    <lineage>
        <taxon>Bacteria</taxon>
        <taxon>Pseudomonadati</taxon>
        <taxon>Pseudomonadota</taxon>
        <taxon>Betaproteobacteria</taxon>
        <taxon>Burkholderiales</taxon>
        <taxon>Comamonadaceae</taxon>
        <taxon>Polaromonas</taxon>
    </lineage>
</organism>
<comment type="caution">
    <text evidence="2">The sequence shown here is derived from an EMBL/GenBank/DDBJ whole genome shotgun (WGS) entry which is preliminary data.</text>
</comment>
<evidence type="ECO:0000313" key="2">
    <source>
        <dbReference type="EMBL" id="MFC5520808.1"/>
    </source>
</evidence>
<dbReference type="Gene3D" id="2.60.120.10">
    <property type="entry name" value="Jelly Rolls"/>
    <property type="match status" value="1"/>
</dbReference>